<feature type="compositionally biased region" description="Basic and acidic residues" evidence="1">
    <location>
        <begin position="192"/>
        <end position="206"/>
    </location>
</feature>
<comment type="caution">
    <text evidence="2">The sequence shown here is derived from an EMBL/GenBank/DDBJ whole genome shotgun (WGS) entry which is preliminary data.</text>
</comment>
<feature type="compositionally biased region" description="Pro residues" evidence="1">
    <location>
        <begin position="1"/>
        <end position="11"/>
    </location>
</feature>
<feature type="compositionally biased region" description="Basic and acidic residues" evidence="1">
    <location>
        <begin position="174"/>
        <end position="183"/>
    </location>
</feature>
<dbReference type="PANTHER" id="PTHR34660">
    <property type="entry name" value="MYB-LIKE PROTEIN X"/>
    <property type="match status" value="1"/>
</dbReference>
<protein>
    <submittedName>
        <fullName evidence="2">Uncharacterized protein</fullName>
    </submittedName>
</protein>
<feature type="region of interest" description="Disordered" evidence="1">
    <location>
        <begin position="1"/>
        <end position="20"/>
    </location>
</feature>
<gene>
    <name evidence="2" type="ORF">Scaly_0345400</name>
</gene>
<name>A0AAW2SDU9_9LAMI</name>
<dbReference type="AlphaFoldDB" id="A0AAW2SDU9"/>
<feature type="compositionally biased region" description="Basic residues" evidence="1">
    <location>
        <begin position="27"/>
        <end position="37"/>
    </location>
</feature>
<proteinExistence type="predicted"/>
<organism evidence="2">
    <name type="scientific">Sesamum calycinum</name>
    <dbReference type="NCBI Taxonomy" id="2727403"/>
    <lineage>
        <taxon>Eukaryota</taxon>
        <taxon>Viridiplantae</taxon>
        <taxon>Streptophyta</taxon>
        <taxon>Embryophyta</taxon>
        <taxon>Tracheophyta</taxon>
        <taxon>Spermatophyta</taxon>
        <taxon>Magnoliopsida</taxon>
        <taxon>eudicotyledons</taxon>
        <taxon>Gunneridae</taxon>
        <taxon>Pentapetalae</taxon>
        <taxon>asterids</taxon>
        <taxon>lamiids</taxon>
        <taxon>Lamiales</taxon>
        <taxon>Pedaliaceae</taxon>
        <taxon>Sesamum</taxon>
    </lineage>
</organism>
<dbReference type="EMBL" id="JACGWM010000002">
    <property type="protein sequence ID" value="KAL0389883.1"/>
    <property type="molecule type" value="Genomic_DNA"/>
</dbReference>
<feature type="compositionally biased region" description="Basic and acidic residues" evidence="1">
    <location>
        <begin position="38"/>
        <end position="47"/>
    </location>
</feature>
<feature type="compositionally biased region" description="Basic residues" evidence="1">
    <location>
        <begin position="207"/>
        <end position="217"/>
    </location>
</feature>
<sequence length="607" mass="67198">MSRCFPFPPPGYERKIGSDDVNLIIKEKHKEKKHKDKKDKDKKERSERKKRREVKNGEKLGPDSEPINGVQDHKILVELGKRVRNEGGATDNQMVQKITLTGQRKANRPGKVEENGDGMSAEANDDIKDKREHSRMDNGQSLKLDARGLGNGLVGNISGENQIKVKVGSSQVDTVEKKKDGKEKNKHGNSVGKEDGLKNEDRDKNRKSEHKKRKKEKKKEEKEKVKDMGKGTTKLGASDGSSLDLRDKKPSGVLKESPVSHGELAEQKEPVLNGFIHGNGVRPHNMSRPDLSSHQVSSNGSGFHPPQNTVNLAVEKGAVIMNQKVNSKVSSSQAVIQNVKNREPGQSANNSRAENGRATVANNVAGNGFSSSHITGVGTKMELCQTDRSVAKVEQFINNHSADEKHTSSHPRGRATIANHVVSNGLISSDVAGIGRKTEPCQMNRNVAKVEQFANNHRADGKFHSSHQVVENGRKIPGPKIDKAVDCQRPYAVHKMDEKEFRKNGILECKDLASSRPSSASSVKDKEKIAASMRPPHPDLKYLSQVLTIPKVEWSQFDDQEWLFGCKDSKAKRPKLSSQVEWTKQVWAEAIQVESADVTVMPYVIPY</sequence>
<reference evidence="2" key="2">
    <citation type="journal article" date="2024" name="Plant">
        <title>Genomic evolution and insights into agronomic trait innovations of Sesamum species.</title>
        <authorList>
            <person name="Miao H."/>
            <person name="Wang L."/>
            <person name="Qu L."/>
            <person name="Liu H."/>
            <person name="Sun Y."/>
            <person name="Le M."/>
            <person name="Wang Q."/>
            <person name="Wei S."/>
            <person name="Zheng Y."/>
            <person name="Lin W."/>
            <person name="Duan Y."/>
            <person name="Cao H."/>
            <person name="Xiong S."/>
            <person name="Wang X."/>
            <person name="Wei L."/>
            <person name="Li C."/>
            <person name="Ma Q."/>
            <person name="Ju M."/>
            <person name="Zhao R."/>
            <person name="Li G."/>
            <person name="Mu C."/>
            <person name="Tian Q."/>
            <person name="Mei H."/>
            <person name="Zhang T."/>
            <person name="Gao T."/>
            <person name="Zhang H."/>
        </authorList>
    </citation>
    <scope>NUCLEOTIDE SEQUENCE</scope>
    <source>
        <strain evidence="2">KEN8</strain>
    </source>
</reference>
<accession>A0AAW2SDU9</accession>
<reference evidence="2" key="1">
    <citation type="submission" date="2020-06" db="EMBL/GenBank/DDBJ databases">
        <authorList>
            <person name="Li T."/>
            <person name="Hu X."/>
            <person name="Zhang T."/>
            <person name="Song X."/>
            <person name="Zhang H."/>
            <person name="Dai N."/>
            <person name="Sheng W."/>
            <person name="Hou X."/>
            <person name="Wei L."/>
        </authorList>
    </citation>
    <scope>NUCLEOTIDE SEQUENCE</scope>
    <source>
        <strain evidence="2">KEN8</strain>
        <tissue evidence="2">Leaf</tissue>
    </source>
</reference>
<evidence type="ECO:0000256" key="1">
    <source>
        <dbReference type="SAM" id="MobiDB-lite"/>
    </source>
</evidence>
<feature type="compositionally biased region" description="Polar residues" evidence="1">
    <location>
        <begin position="90"/>
        <end position="104"/>
    </location>
</feature>
<feature type="compositionally biased region" description="Polar residues" evidence="1">
    <location>
        <begin position="290"/>
        <end position="309"/>
    </location>
</feature>
<dbReference type="PANTHER" id="PTHR34660:SF21">
    <property type="entry name" value="MYB-LIKE PROTEIN X ISOFORM X2"/>
    <property type="match status" value="1"/>
</dbReference>
<feature type="region of interest" description="Disordered" evidence="1">
    <location>
        <begin position="27"/>
        <end position="309"/>
    </location>
</feature>
<feature type="compositionally biased region" description="Basic and acidic residues" evidence="1">
    <location>
        <begin position="125"/>
        <end position="136"/>
    </location>
</feature>
<evidence type="ECO:0000313" key="2">
    <source>
        <dbReference type="EMBL" id="KAL0389883.1"/>
    </source>
</evidence>
<feature type="compositionally biased region" description="Basic and acidic residues" evidence="1">
    <location>
        <begin position="71"/>
        <end position="85"/>
    </location>
</feature>
<feature type="compositionally biased region" description="Basic and acidic residues" evidence="1">
    <location>
        <begin position="218"/>
        <end position="229"/>
    </location>
</feature>